<dbReference type="EMBL" id="CAFBQL010000005">
    <property type="protein sequence ID" value="CAB5058918.1"/>
    <property type="molecule type" value="Genomic_DNA"/>
</dbReference>
<dbReference type="EMBL" id="CAEZZC010000005">
    <property type="protein sequence ID" value="CAB4745897.1"/>
    <property type="molecule type" value="Genomic_DNA"/>
</dbReference>
<dbReference type="EMBL" id="CAEZWT010000001">
    <property type="protein sequence ID" value="CAB4655263.1"/>
    <property type="molecule type" value="Genomic_DNA"/>
</dbReference>
<reference evidence="5" key="1">
    <citation type="submission" date="2020-05" db="EMBL/GenBank/DDBJ databases">
        <authorList>
            <person name="Chiriac C."/>
            <person name="Salcher M."/>
            <person name="Ghai R."/>
            <person name="Kavagutti S V."/>
        </authorList>
    </citation>
    <scope>NUCLEOTIDE SEQUENCE</scope>
</reference>
<dbReference type="EMBL" id="CAFBMV010000005">
    <property type="protein sequence ID" value="CAB4923615.1"/>
    <property type="molecule type" value="Genomic_DNA"/>
</dbReference>
<feature type="transmembrane region" description="Helical" evidence="1">
    <location>
        <begin position="20"/>
        <end position="39"/>
    </location>
</feature>
<dbReference type="NCBIfam" id="TIGR00350">
    <property type="entry name" value="lytR_cpsA_psr"/>
    <property type="match status" value="1"/>
</dbReference>
<evidence type="ECO:0000313" key="3">
    <source>
        <dbReference type="EMBL" id="CAB4655263.1"/>
    </source>
</evidence>
<keyword evidence="1" id="KW-0472">Membrane</keyword>
<dbReference type="PANTHER" id="PTHR33392:SF6">
    <property type="entry name" value="POLYISOPRENYL-TEICHOIC ACID--PEPTIDOGLYCAN TEICHOIC ACID TRANSFERASE TAGU"/>
    <property type="match status" value="1"/>
</dbReference>
<keyword evidence="1" id="KW-1133">Transmembrane helix</keyword>
<dbReference type="InterPro" id="IPR050922">
    <property type="entry name" value="LytR/CpsA/Psr_CW_biosynth"/>
</dbReference>
<dbReference type="EMBL" id="CAFBLE010000005">
    <property type="protein sequence ID" value="CAB4866722.1"/>
    <property type="molecule type" value="Genomic_DNA"/>
</dbReference>
<dbReference type="PANTHER" id="PTHR33392">
    <property type="entry name" value="POLYISOPRENYL-TEICHOIC ACID--PEPTIDOGLYCAN TEICHOIC ACID TRANSFERASE TAGU"/>
    <property type="match status" value="1"/>
</dbReference>
<sequence>MITLPSKYALLVKSTRAIKVVTSLSVGVVLISAFSWLGLGHVSGSLKRVDAFKGIKTRPEKPSSAINYLLVGSDTREGLTWAELKALRVGSTVTAAGKRSDTMLLVHISKARDTAVIVSLPRDTLVTVPKHTEASGKTYPAVRAKLNAAFNWGGAPLLIQTVEGITNLRIDHYVEISFAGFAHMVDALGGIDVCTKVAINDRNSHLVLSPGVHTLKGIQALAYVRSRDFDGMGDLGRMQRQQQFMSAVLRKATSTGVLLNPVKLVNFFNAVMDTVETDAGLNSNDLITLAKQMKNLSASKVRTLTVPMSNTNYIVPGLGSTVKWNSVLAAELFHRLATDQAVIDVVKASPSPSATKKAKPKIVDKFGTRTAAENPCGVLK</sequence>
<keyword evidence="1" id="KW-0812">Transmembrane</keyword>
<dbReference type="Gene3D" id="3.40.630.190">
    <property type="entry name" value="LCP protein"/>
    <property type="match status" value="1"/>
</dbReference>
<feature type="domain" description="Cell envelope-related transcriptional attenuator" evidence="2">
    <location>
        <begin position="99"/>
        <end position="253"/>
    </location>
</feature>
<gene>
    <name evidence="3" type="ORF">UFOPK2289_00067</name>
    <name evidence="4" type="ORF">UFOPK2822_00498</name>
    <name evidence="5" type="ORF">UFOPK3346_00784</name>
    <name evidence="6" type="ORF">UFOPK3670_00824</name>
    <name evidence="7" type="ORF">UFOPK4308_00871</name>
</gene>
<evidence type="ECO:0000313" key="4">
    <source>
        <dbReference type="EMBL" id="CAB4745897.1"/>
    </source>
</evidence>
<dbReference type="AlphaFoldDB" id="A0A6J7D702"/>
<dbReference type="InterPro" id="IPR004474">
    <property type="entry name" value="LytR_CpsA_psr"/>
</dbReference>
<evidence type="ECO:0000313" key="6">
    <source>
        <dbReference type="EMBL" id="CAB4923615.1"/>
    </source>
</evidence>
<name>A0A6J7D702_9ZZZZ</name>
<evidence type="ECO:0000313" key="7">
    <source>
        <dbReference type="EMBL" id="CAB5058918.1"/>
    </source>
</evidence>
<organism evidence="5">
    <name type="scientific">freshwater metagenome</name>
    <dbReference type="NCBI Taxonomy" id="449393"/>
    <lineage>
        <taxon>unclassified sequences</taxon>
        <taxon>metagenomes</taxon>
        <taxon>ecological metagenomes</taxon>
    </lineage>
</organism>
<evidence type="ECO:0000259" key="2">
    <source>
        <dbReference type="Pfam" id="PF03816"/>
    </source>
</evidence>
<protein>
    <submittedName>
        <fullName evidence="5">Unannotated protein</fullName>
    </submittedName>
</protein>
<evidence type="ECO:0000313" key="5">
    <source>
        <dbReference type="EMBL" id="CAB4866722.1"/>
    </source>
</evidence>
<dbReference type="Pfam" id="PF03816">
    <property type="entry name" value="LytR_cpsA_psr"/>
    <property type="match status" value="1"/>
</dbReference>
<accession>A0A6J7D702</accession>
<evidence type="ECO:0000256" key="1">
    <source>
        <dbReference type="SAM" id="Phobius"/>
    </source>
</evidence>
<proteinExistence type="predicted"/>